<keyword evidence="1" id="KW-0472">Membrane</keyword>
<keyword evidence="1" id="KW-0812">Transmembrane</keyword>
<evidence type="ECO:0000313" key="2">
    <source>
        <dbReference type="EMBL" id="XDK38964.1"/>
    </source>
</evidence>
<evidence type="ECO:0000256" key="1">
    <source>
        <dbReference type="SAM" id="Phobius"/>
    </source>
</evidence>
<dbReference type="AlphaFoldDB" id="A0AB39I2Y0"/>
<feature type="transmembrane region" description="Helical" evidence="1">
    <location>
        <begin position="42"/>
        <end position="59"/>
    </location>
</feature>
<dbReference type="EMBL" id="CP162607">
    <property type="protein sequence ID" value="XDK38964.1"/>
    <property type="molecule type" value="Genomic_DNA"/>
</dbReference>
<feature type="transmembrane region" description="Helical" evidence="1">
    <location>
        <begin position="80"/>
        <end position="100"/>
    </location>
</feature>
<dbReference type="Pfam" id="PF20398">
    <property type="entry name" value="DUF6691"/>
    <property type="match status" value="1"/>
</dbReference>
<reference evidence="2" key="1">
    <citation type="submission" date="2024-07" db="EMBL/GenBank/DDBJ databases">
        <title>Identification and characteristics of a novel species of coltsfoot's symbiotic bacteria.</title>
        <authorList>
            <person name="Juszczyk A."/>
            <person name="Jasielczuk I."/>
            <person name="Gurgul A."/>
            <person name="Rogala M."/>
            <person name="Kowalczyk A."/>
            <person name="Szmatola T."/>
            <person name="Kosecka-Strojek M."/>
            <person name="Arent Z."/>
            <person name="Latowski D."/>
        </authorList>
    </citation>
    <scope>NUCLEOTIDE SEQUENCE</scope>
    <source>
        <strain evidence="2">Hg7Tf</strain>
    </source>
</reference>
<protein>
    <submittedName>
        <fullName evidence="2">DUF6691 family protein</fullName>
    </submittedName>
</protein>
<name>A0AB39I2Y0_9PSED</name>
<feature type="transmembrane region" description="Helical" evidence="1">
    <location>
        <begin position="112"/>
        <end position="133"/>
    </location>
</feature>
<keyword evidence="1" id="KW-1133">Transmembrane helix</keyword>
<sequence>MRGLMALVAGVLFGLGLLLAGMADPVKVLGFLDLAGHWDPSLGLVMVGAIGAALIPMQWSTRHTRTLLGLSMRMPVTREVDRRLIFGSLIFGVGWGIAGICPGPSLVLVLSGNWQILLFVLAMLAGMGLFGVLEKHRP</sequence>
<dbReference type="InterPro" id="IPR046513">
    <property type="entry name" value="DUF6691"/>
</dbReference>
<proteinExistence type="predicted"/>
<gene>
    <name evidence="2" type="ORF">AB4Y39_09925</name>
</gene>
<accession>A0AB39I2Y0</accession>
<organism evidence="2">
    <name type="scientific">Pseudomonas sp. Hg7Tf</name>
    <dbReference type="NCBI Taxonomy" id="3236988"/>
    <lineage>
        <taxon>Bacteria</taxon>
        <taxon>Pseudomonadati</taxon>
        <taxon>Pseudomonadota</taxon>
        <taxon>Gammaproteobacteria</taxon>
        <taxon>Pseudomonadales</taxon>
        <taxon>Pseudomonadaceae</taxon>
        <taxon>Pseudomonas</taxon>
    </lineage>
</organism>
<dbReference type="RefSeq" id="WP_274072258.1">
    <property type="nucleotide sequence ID" value="NZ_CP162607.1"/>
</dbReference>